<feature type="domain" description="DUF4042" evidence="3">
    <location>
        <begin position="341"/>
        <end position="517"/>
    </location>
</feature>
<accession>A0A834XZB7</accession>
<feature type="compositionally biased region" description="Basic residues" evidence="2">
    <location>
        <begin position="281"/>
        <end position="299"/>
    </location>
</feature>
<keyword evidence="5" id="KW-1185">Reference proteome</keyword>
<dbReference type="OrthoDB" id="66533at2759"/>
<organism evidence="4 5">
    <name type="scientific">Aphidius gifuensis</name>
    <name type="common">Parasitoid wasp</name>
    <dbReference type="NCBI Taxonomy" id="684658"/>
    <lineage>
        <taxon>Eukaryota</taxon>
        <taxon>Metazoa</taxon>
        <taxon>Ecdysozoa</taxon>
        <taxon>Arthropoda</taxon>
        <taxon>Hexapoda</taxon>
        <taxon>Insecta</taxon>
        <taxon>Pterygota</taxon>
        <taxon>Neoptera</taxon>
        <taxon>Endopterygota</taxon>
        <taxon>Hymenoptera</taxon>
        <taxon>Apocrita</taxon>
        <taxon>Ichneumonoidea</taxon>
        <taxon>Braconidae</taxon>
        <taxon>Aphidiinae</taxon>
        <taxon>Aphidius</taxon>
    </lineage>
</organism>
<dbReference type="SUPFAM" id="SSF48371">
    <property type="entry name" value="ARM repeat"/>
    <property type="match status" value="2"/>
</dbReference>
<dbReference type="InterPro" id="IPR052107">
    <property type="entry name" value="HEAT6"/>
</dbReference>
<dbReference type="PANTHER" id="PTHR13366:SF0">
    <property type="entry name" value="HEAT REPEAT-CONTAINING PROTEIN 6"/>
    <property type="match status" value="1"/>
</dbReference>
<dbReference type="InterPro" id="IPR011989">
    <property type="entry name" value="ARM-like"/>
</dbReference>
<feature type="region of interest" description="Disordered" evidence="2">
    <location>
        <begin position="278"/>
        <end position="299"/>
    </location>
</feature>
<dbReference type="AlphaFoldDB" id="A0A834XZB7"/>
<evidence type="ECO:0000256" key="1">
    <source>
        <dbReference type="ARBA" id="ARBA00015263"/>
    </source>
</evidence>
<protein>
    <recommendedName>
        <fullName evidence="1">HEAT repeat-containing protein 6</fullName>
    </recommendedName>
</protein>
<name>A0A834XZB7_APHGI</name>
<dbReference type="PANTHER" id="PTHR13366">
    <property type="entry name" value="MALARIA ANTIGEN-RELATED"/>
    <property type="match status" value="1"/>
</dbReference>
<dbReference type="InterPro" id="IPR025283">
    <property type="entry name" value="DUF4042"/>
</dbReference>
<dbReference type="Proteomes" id="UP000639338">
    <property type="component" value="Unassembled WGS sequence"/>
</dbReference>
<comment type="caution">
    <text evidence="4">The sequence shown here is derived from an EMBL/GenBank/DDBJ whole genome shotgun (WGS) entry which is preliminary data.</text>
</comment>
<dbReference type="Gene3D" id="1.25.10.10">
    <property type="entry name" value="Leucine-rich Repeat Variant"/>
    <property type="match status" value="2"/>
</dbReference>
<dbReference type="Pfam" id="PF13251">
    <property type="entry name" value="DUF4042"/>
    <property type="match status" value="1"/>
</dbReference>
<proteinExistence type="predicted"/>
<evidence type="ECO:0000313" key="5">
    <source>
        <dbReference type="Proteomes" id="UP000639338"/>
    </source>
</evidence>
<evidence type="ECO:0000259" key="3">
    <source>
        <dbReference type="Pfam" id="PF13251"/>
    </source>
</evidence>
<evidence type="ECO:0000256" key="2">
    <source>
        <dbReference type="SAM" id="MobiDB-lite"/>
    </source>
</evidence>
<dbReference type="EMBL" id="JACMRX010000002">
    <property type="protein sequence ID" value="KAF7995097.1"/>
    <property type="molecule type" value="Genomic_DNA"/>
</dbReference>
<gene>
    <name evidence="4" type="ORF">HCN44_004569</name>
</gene>
<dbReference type="InterPro" id="IPR016024">
    <property type="entry name" value="ARM-type_fold"/>
</dbReference>
<evidence type="ECO:0000313" key="4">
    <source>
        <dbReference type="EMBL" id="KAF7995097.1"/>
    </source>
</evidence>
<sequence length="1051" mass="118565">MASYNMIDKSSKFISNTEQLLALTQHRINDKKTINKHLDELNNINYKNFIIPDNETVMLLINSLCNVIQVTETILINNYCKLICNLIEGGCTLSKRTYLTCKKWIFQVLEFSELSTKKNGLNSLKCLIDVGTFEGISQDIEKLVGDNGFIKTLAIPSNNGVDEINYLSVNCIESILISKEKNEASLSGHNRKIIKDIVINILTISKANDHNQLFYNKVICSCLRILSLLLSTNLINDDPESIGEVLGIIQSYLFHGIPNYQKITPQNLRPAMMNLPERVHVPPKGRSSRTSTKSKSKRLTTKKILDNSIVKQDVLKLNTNKSSDSETSDNETINQSRFDSKIRLETINLLYTSIREISSRQMFGYWSQIISSGTSESSRVLIKLILIDDYSKNRQNALSTLTEAINCAKTFLTHADDNEHPSFLTIFGTVGAMIKELHYSLSLLLSTEKNIAVITHALKCSSSLIQTTPYSRLKNGLAKKIARNCRAFIYHKDPTIRVAVLSVYESFANVDNITPEIQAILDQKYSKNWYINKAMNIEEKISSNNDDDVDDVDDNEEIDEIDVANFDDTLEIDDQDDDDSSKQMTILLDICLKNITDKLVHIPVRLQSLKLLAALSSNIDNSIINFLDKITNTLLDTFNENEPQIALHSCRVLEIISSKLSSTVDDNLLLLKKFWNEIFNPIIGLLKNDNTNLREVACDCLGSINNQIFNEFNLSQQRTVITILIGAVRDNETVVRAAGLRSLGLLITLPCLEDEIGFIMDLADLVSTSLDDKNISVRIKAAWTLANLTDCLIRQKNNDNIEQLNLNNLLPKLYCVSVNASKDNNKVKCNSLRAVGNIINMSNNRDILGDVSGAIDVLIDSAKSGNDMKVRWNSCRAIGFILSNEPDVVLPSTWRDIIFPELCELIIHASNFKVRTNAAWALTSCNCYGKYVVIILKNILIALDNSEHVPNFVEYGHRDALVQQLCLAFANIIKCIDAGHLDAIWQDLQNRIEYIAGYMRKFQERALPEKTRDLIDARLKMIELCQNKQLKDYEKNIANELAKIFDANCYL</sequence>
<reference evidence="4 5" key="1">
    <citation type="submission" date="2020-08" db="EMBL/GenBank/DDBJ databases">
        <title>Aphidius gifuensis genome sequencing and assembly.</title>
        <authorList>
            <person name="Du Z."/>
        </authorList>
    </citation>
    <scope>NUCLEOTIDE SEQUENCE [LARGE SCALE GENOMIC DNA]</scope>
    <source>
        <strain evidence="4">YNYX2018</strain>
        <tissue evidence="4">Adults</tissue>
    </source>
</reference>